<dbReference type="VEuPathDB" id="ToxoDB:TGP89_264720"/>
<evidence type="ECO:0000256" key="1">
    <source>
        <dbReference type="SAM" id="MobiDB-lite"/>
    </source>
</evidence>
<dbReference type="AlphaFoldDB" id="A0A086JK26"/>
<feature type="compositionally biased region" description="Basic and acidic residues" evidence="1">
    <location>
        <begin position="313"/>
        <end position="330"/>
    </location>
</feature>
<feature type="region of interest" description="Disordered" evidence="1">
    <location>
        <begin position="824"/>
        <end position="899"/>
    </location>
</feature>
<reference evidence="2 3" key="1">
    <citation type="submission" date="2014-03" db="EMBL/GenBank/DDBJ databases">
        <authorList>
            <person name="Sibley D."/>
            <person name="Venepally P."/>
            <person name="Karamycheva S."/>
            <person name="Hadjithomas M."/>
            <person name="Khan A."/>
            <person name="Brunk B."/>
            <person name="Roos D."/>
            <person name="Caler E."/>
            <person name="Lorenzi H."/>
        </authorList>
    </citation>
    <scope>NUCLEOTIDE SEQUENCE [LARGE SCALE GENOMIC DNA]</scope>
    <source>
        <strain evidence="3">p89</strain>
    </source>
</reference>
<feature type="region of interest" description="Disordered" evidence="1">
    <location>
        <begin position="313"/>
        <end position="340"/>
    </location>
</feature>
<gene>
    <name evidence="2" type="ORF">TGP89_264720</name>
</gene>
<evidence type="ECO:0000313" key="2">
    <source>
        <dbReference type="EMBL" id="KFG32494.1"/>
    </source>
</evidence>
<accession>A0A086JK26</accession>
<feature type="compositionally biased region" description="Basic and acidic residues" evidence="1">
    <location>
        <begin position="840"/>
        <end position="863"/>
    </location>
</feature>
<dbReference type="SMR" id="A0A086JK26"/>
<dbReference type="Proteomes" id="UP000028828">
    <property type="component" value="Unassembled WGS sequence"/>
</dbReference>
<dbReference type="EMBL" id="AEYI02001849">
    <property type="protein sequence ID" value="KFG32494.1"/>
    <property type="molecule type" value="Genomic_DNA"/>
</dbReference>
<feature type="compositionally biased region" description="Basic residues" evidence="1">
    <location>
        <begin position="499"/>
        <end position="512"/>
    </location>
</feature>
<feature type="region of interest" description="Disordered" evidence="1">
    <location>
        <begin position="479"/>
        <end position="516"/>
    </location>
</feature>
<protein>
    <submittedName>
        <fullName evidence="2">Uncharacterized protein</fullName>
    </submittedName>
</protein>
<feature type="region of interest" description="Disordered" evidence="1">
    <location>
        <begin position="657"/>
        <end position="731"/>
    </location>
</feature>
<comment type="caution">
    <text evidence="2">The sequence shown here is derived from an EMBL/GenBank/DDBJ whole genome shotgun (WGS) entry which is preliminary data.</text>
</comment>
<dbReference type="OrthoDB" id="360581at2759"/>
<feature type="compositionally biased region" description="Basic and acidic residues" evidence="1">
    <location>
        <begin position="870"/>
        <end position="883"/>
    </location>
</feature>
<organism evidence="2 3">
    <name type="scientific">Toxoplasma gondii p89</name>
    <dbReference type="NCBI Taxonomy" id="943119"/>
    <lineage>
        <taxon>Eukaryota</taxon>
        <taxon>Sar</taxon>
        <taxon>Alveolata</taxon>
        <taxon>Apicomplexa</taxon>
        <taxon>Conoidasida</taxon>
        <taxon>Coccidia</taxon>
        <taxon>Eucoccidiorida</taxon>
        <taxon>Eimeriorina</taxon>
        <taxon>Sarcocystidae</taxon>
        <taxon>Toxoplasma</taxon>
    </lineage>
</organism>
<proteinExistence type="predicted"/>
<feature type="compositionally biased region" description="Low complexity" evidence="1">
    <location>
        <begin position="479"/>
        <end position="488"/>
    </location>
</feature>
<evidence type="ECO:0000313" key="3">
    <source>
        <dbReference type="Proteomes" id="UP000028828"/>
    </source>
</evidence>
<sequence length="899" mass="101616">MRQTFWGRPVAGDDASPAFACSACKNTGCKGKVLLRWTRRGHQTRWIFPLLAAVAVAAACLRPRFAQARRFTSSPLRGYLDTIHNAGVRRPSLFAQSSPRFSEDRLSSRIPDSRTVPVNSRAWHVYQTTKVCEPVVARSPFENSEVDHKLSAFLFSAGSLCKDPPVRRSFSFPGYRSSLVAFPAASFSPAADSLGFPTSPIFPSSFPSVSPFLSSSLWMIRVVMPIIPTPESLCPPRAPVVYEELLRRANVTEVNYLTSLRSKADEILPLLFDIARDQGREISPGMTFKPQQFEQLKRLHEAHLRGDLEAQLAREKETQSTPEHAEDAGKQPEPTVGSPESWGDVRLARIVSKHSGKQTTRRTLPAMRSSVPAAFHLIDDLYGPIYDKKVLLKQVHYFLEQGNYEAVRKVLRENRNVLCMEDAKKLLEFAASVIEAKEKAALILRIEAAWDSYRQALPPSFTQQDAKNLQFQLAHLSAGAASGTSPPSEVGDKGSPASRQKKREKQIDKRKRREAEAALRTQAHLLKRLYEKATTEIRGLQHEAGLRVRAVYHSIHKALWDHGALKPYKKRPGKNMQRATLDVEDVSPYLKPPPEATRLERLEATEAFARAVDAEDWMEACKILRTKTRLLMFKSRHKLLARFLELYQVVHAKAVKPQSPEGTAAISGKGDGEDSGDLESKPSGHEQNSGSDSKFESDVDESTAESGDKAKRKRLTRREKNALRRTFTKPPLGGPYSEKELTFFRKVWWTTLRKPAVVMKLLEPVAEWGDEEAKNLYRVQLGEYRERKRQRNIQFWRDRGIDLTKYTMDFSDAKGLDWLRQKQAEGALDAPPPTLCKTKKQLEEEKKQEQLEAEQQNREKEGNEVGDETEQPKEDGMSGKDDTQAELPRTEQVQNTEMR</sequence>
<name>A0A086JK26_TOXGO</name>